<accession>A0AAV0UB18</accession>
<evidence type="ECO:0000256" key="1">
    <source>
        <dbReference type="SAM" id="MobiDB-lite"/>
    </source>
</evidence>
<reference evidence="2" key="1">
    <citation type="submission" date="2022-12" db="EMBL/GenBank/DDBJ databases">
        <authorList>
            <person name="Webb A."/>
        </authorList>
    </citation>
    <scope>NUCLEOTIDE SEQUENCE</scope>
    <source>
        <strain evidence="2">Pd1</strain>
    </source>
</reference>
<keyword evidence="3" id="KW-1185">Reference proteome</keyword>
<feature type="compositionally biased region" description="Pro residues" evidence="1">
    <location>
        <begin position="164"/>
        <end position="173"/>
    </location>
</feature>
<proteinExistence type="predicted"/>
<dbReference type="EMBL" id="CANTFM010001025">
    <property type="protein sequence ID" value="CAI5733842.1"/>
    <property type="molecule type" value="Genomic_DNA"/>
</dbReference>
<feature type="region of interest" description="Disordered" evidence="1">
    <location>
        <begin position="141"/>
        <end position="209"/>
    </location>
</feature>
<feature type="compositionally biased region" description="Low complexity" evidence="1">
    <location>
        <begin position="1"/>
        <end position="11"/>
    </location>
</feature>
<organism evidence="2 3">
    <name type="scientific">Peronospora destructor</name>
    <dbReference type="NCBI Taxonomy" id="86335"/>
    <lineage>
        <taxon>Eukaryota</taxon>
        <taxon>Sar</taxon>
        <taxon>Stramenopiles</taxon>
        <taxon>Oomycota</taxon>
        <taxon>Peronosporomycetes</taxon>
        <taxon>Peronosporales</taxon>
        <taxon>Peronosporaceae</taxon>
        <taxon>Peronospora</taxon>
    </lineage>
</organism>
<feature type="region of interest" description="Disordered" evidence="1">
    <location>
        <begin position="1"/>
        <end position="30"/>
    </location>
</feature>
<protein>
    <submittedName>
        <fullName evidence="2">Uncharacterized protein</fullName>
    </submittedName>
</protein>
<comment type="caution">
    <text evidence="2">The sequence shown here is derived from an EMBL/GenBank/DDBJ whole genome shotgun (WGS) entry which is preliminary data.</text>
</comment>
<dbReference type="AlphaFoldDB" id="A0AAV0UB18"/>
<gene>
    <name evidence="2" type="ORF">PDE001_LOCUS5527</name>
</gene>
<evidence type="ECO:0000313" key="2">
    <source>
        <dbReference type="EMBL" id="CAI5733842.1"/>
    </source>
</evidence>
<evidence type="ECO:0000313" key="3">
    <source>
        <dbReference type="Proteomes" id="UP001162029"/>
    </source>
</evidence>
<dbReference type="Proteomes" id="UP001162029">
    <property type="component" value="Unassembled WGS sequence"/>
</dbReference>
<name>A0AAV0UB18_9STRA</name>
<sequence length="209" mass="22231">MSSSSSSSTTTKLTKGETPMATPKKALNPNAKEFKLSASAATFRPTLAVPKEQTSSPYCGSSLVHMPYPHPGVGYPPPMQEEWVYDGAVGGEEGGEMGMPLYMQGCYTVPMGPNGVPMMYPPMMMQQNMCVMSGQRGNYGNYQQQGYNPREYYSPPNSGHPGAGLPPPLPPTPSGDESFSEPPASIAPLAEVESVSPSSKQMASALKKK</sequence>